<name>A0A1C3KVM1_PLAOA</name>
<protein>
    <submittedName>
        <fullName evidence="2">Uncharacterized protein</fullName>
    </submittedName>
</protein>
<evidence type="ECO:0000313" key="2">
    <source>
        <dbReference type="EMBL" id="SBT78236.1"/>
    </source>
</evidence>
<reference evidence="2 3" key="1">
    <citation type="submission" date="2016-06" db="EMBL/GenBank/DDBJ databases">
        <authorList>
            <consortium name="Pathogen Informatics"/>
        </authorList>
    </citation>
    <scope>NUCLEOTIDE SEQUENCE [LARGE SCALE GENOMIC DNA]</scope>
    <source>
        <strain evidence="2">PowCR01</strain>
    </source>
</reference>
<feature type="compositionally biased region" description="Polar residues" evidence="1">
    <location>
        <begin position="275"/>
        <end position="289"/>
    </location>
</feature>
<feature type="compositionally biased region" description="Basic and acidic residues" evidence="1">
    <location>
        <begin position="391"/>
        <end position="408"/>
    </location>
</feature>
<feature type="region of interest" description="Disordered" evidence="1">
    <location>
        <begin position="228"/>
        <end position="247"/>
    </location>
</feature>
<dbReference type="Proteomes" id="UP000243200">
    <property type="component" value="Chromosome 12"/>
</dbReference>
<feature type="compositionally biased region" description="Polar residues" evidence="1">
    <location>
        <begin position="315"/>
        <end position="329"/>
    </location>
</feature>
<dbReference type="VEuPathDB" id="PlasmoDB:PocGH01_12044100"/>
<organism evidence="2 3">
    <name type="scientific">Plasmodium ovale</name>
    <name type="common">malaria parasite P. ovale</name>
    <dbReference type="NCBI Taxonomy" id="36330"/>
    <lineage>
        <taxon>Eukaryota</taxon>
        <taxon>Sar</taxon>
        <taxon>Alveolata</taxon>
        <taxon>Apicomplexa</taxon>
        <taxon>Aconoidasida</taxon>
        <taxon>Haemosporida</taxon>
        <taxon>Plasmodiidae</taxon>
        <taxon>Plasmodium</taxon>
        <taxon>Plasmodium (Plasmodium)</taxon>
    </lineage>
</organism>
<accession>A0A1C3KVM1</accession>
<dbReference type="AlphaFoldDB" id="A0A1C3KVM1"/>
<proteinExistence type="predicted"/>
<dbReference type="OrthoDB" id="370860at2759"/>
<feature type="region of interest" description="Disordered" evidence="1">
    <location>
        <begin position="260"/>
        <end position="336"/>
    </location>
</feature>
<evidence type="ECO:0000256" key="1">
    <source>
        <dbReference type="SAM" id="MobiDB-lite"/>
    </source>
</evidence>
<sequence>MRRNILMHTQRVLFKGDPMGVIPMKPMSLVPLFEKRFVVTTNISESNEVKIKDMDNFKLKRRKNAMKGNTGNGGGGSGSGGDVYILNGKILHAQRNKKDKIELKLRYPIRKAKPMEGEDNMSYSELNDNLKKNNIREESQKELPSNGNGYIAANIPSSDAKKGYAQAYPRGYTRESSDHSSARNVYGEHRHSINNANSNPGYDHTICAGETSDNLSKAQHDEKIKSCNFPSSGKVSEKGNPFNLSNADHLNANKAMCQGAISSRSTDRSEKQQEVQEQGDSVGDNNQRSCFPMGKIEGNSNKRKNADVKDGAQENVKNGVQENVKNGVQENVKDGAQENVKNGVQENMKDDAQGNVKDGAQGNVKDGAQGNVKDGAQGNVKDGAQGNVKDGVQENVKDGAQENVKNDAIENTDPPQTDKNSKEVKKDIYEVLKEINSESNKKEIETFLNNFLLYKNKKYTSFLGNYISFYFCNVLSEDLKDLKYNYFDGVKLSVNTFFSTLKELDESQLTKMTNVYLEEYFLKIFKILKSHNLNFHFDNLEIENIKLLYVYNILGVTRNGGKRRKKENIKKFLYQYICVQNKDLALLKNTNKMKFLSDIIKNGVTTRMHMLVILSYDMSAYNTASSNYITKTKFKNVQLELIFENQLENPFFSLQSPDTIDLKSSGWYLADVNQILGGNPPYE</sequence>
<feature type="region of interest" description="Disordered" evidence="1">
    <location>
        <begin position="350"/>
        <end position="422"/>
    </location>
</feature>
<dbReference type="VEuPathDB" id="PlasmoDB:POWCR01_120039600"/>
<evidence type="ECO:0000313" key="3">
    <source>
        <dbReference type="Proteomes" id="UP000243200"/>
    </source>
</evidence>
<feature type="compositionally biased region" description="Basic and acidic residues" evidence="1">
    <location>
        <begin position="265"/>
        <end position="274"/>
    </location>
</feature>
<gene>
    <name evidence="2" type="primary">PowCR01_120039600</name>
    <name evidence="2" type="ORF">POWCR01_120039600</name>
</gene>
<dbReference type="EMBL" id="LT594516">
    <property type="protein sequence ID" value="SBT78236.1"/>
    <property type="molecule type" value="Genomic_DNA"/>
</dbReference>